<keyword evidence="9" id="KW-0539">Nucleus</keyword>
<dbReference type="GO" id="GO:0005737">
    <property type="term" value="C:cytoplasm"/>
    <property type="evidence" value="ECO:0007669"/>
    <property type="project" value="UniProtKB-SubCell"/>
</dbReference>
<sequence>MDITEAFATYGSCVEREAEVRESVQGIVKELEKTSYSVTTILERMHNAQGVQNISTICEECREELSKVSGQYSDLQSRVPPGEYYRYHHTFRATTQRLVAATCLVTYLQEARLAPHDEVAGSMGLSTRREDGFHLDLEDYLQGALALTHDLSRLAINAVSAGDYARPFQIRQFLRELHGAYSLLYPKNELRKRFDELKYALKKTEEVVYNLSLRGLKPAETETSGTRQRLGPRLFLRLSDTSVQPTQTHKEEQLAPENPSPFFKMQVSQKFSPAPVTDKGHDRGLGRIMP</sequence>
<dbReference type="Gene3D" id="1.20.58.200">
    <property type="entry name" value="Translin, domain 2"/>
    <property type="match status" value="1"/>
</dbReference>
<comment type="subunit">
    <text evidence="4">Ring-shaped heterooctamer of six TSN and two TSNAX subunits, DNA/RNA binding occurs inside the ring.</text>
</comment>
<dbReference type="SUPFAM" id="SSF74784">
    <property type="entry name" value="Translin"/>
    <property type="match status" value="1"/>
</dbReference>
<comment type="subcellular location">
    <subcellularLocation>
        <location evidence="2">Cytoplasm</location>
    </subcellularLocation>
    <subcellularLocation>
        <location evidence="1">Nucleus</location>
    </subcellularLocation>
</comment>
<dbReference type="GO" id="GO:0043565">
    <property type="term" value="F:sequence-specific DNA binding"/>
    <property type="evidence" value="ECO:0007669"/>
    <property type="project" value="InterPro"/>
</dbReference>
<keyword evidence="15" id="KW-1185">Reference proteome</keyword>
<dbReference type="GO" id="GO:0003723">
    <property type="term" value="F:RNA binding"/>
    <property type="evidence" value="ECO:0007669"/>
    <property type="project" value="UniProtKB-KW"/>
</dbReference>
<evidence type="ECO:0000313" key="15">
    <source>
        <dbReference type="Proteomes" id="UP001286313"/>
    </source>
</evidence>
<dbReference type="InterPro" id="IPR016068">
    <property type="entry name" value="Translin_N"/>
</dbReference>
<feature type="compositionally biased region" description="Basic and acidic residues" evidence="13">
    <location>
        <begin position="278"/>
        <end position="290"/>
    </location>
</feature>
<keyword evidence="8" id="KW-0238">DNA-binding</keyword>
<evidence type="ECO:0000256" key="6">
    <source>
        <dbReference type="ARBA" id="ARBA00022490"/>
    </source>
</evidence>
<dbReference type="InterPro" id="IPR016069">
    <property type="entry name" value="Translin_C"/>
</dbReference>
<evidence type="ECO:0000256" key="7">
    <source>
        <dbReference type="ARBA" id="ARBA00022884"/>
    </source>
</evidence>
<protein>
    <recommendedName>
        <fullName evidence="5">Translin</fullName>
    </recommendedName>
    <alternativeName>
        <fullName evidence="12">Component 3 of promoter of RISC</fullName>
    </alternativeName>
</protein>
<keyword evidence="6" id="KW-0963">Cytoplasm</keyword>
<dbReference type="FunFam" id="1.20.58.190:FF:000001">
    <property type="entry name" value="Translin"/>
    <property type="match status" value="1"/>
</dbReference>
<dbReference type="AlphaFoldDB" id="A0AAE1GLK3"/>
<comment type="function">
    <text evidence="10">DNA-binding protein that specifically recognizes consensus sequences at the breakpoint junctions in chromosomal translocations, mostly involving immunoglobulin (Ig)/T-cell receptor gene segments. Seems to recognize single-stranded DNA ends generated by staggered breaks occurring at recombination hot spots.</text>
</comment>
<evidence type="ECO:0000256" key="5">
    <source>
        <dbReference type="ARBA" id="ARBA00022196"/>
    </source>
</evidence>
<keyword evidence="7" id="KW-0694">RNA-binding</keyword>
<comment type="similarity">
    <text evidence="3">Belongs to the translin family.</text>
</comment>
<comment type="function">
    <text evidence="11">Exhibits both single-stranded and double-stranded endoribonuclease activity. May act as an activator of RNA-induced silencing complex (RISC) by facilitating endonucleolytic cleavage of the siRNA passenger strand.</text>
</comment>
<accession>A0AAE1GLK3</accession>
<evidence type="ECO:0000256" key="10">
    <source>
        <dbReference type="ARBA" id="ARBA00025374"/>
    </source>
</evidence>
<name>A0AAE1GLK3_PETCI</name>
<dbReference type="CDD" id="cd14819">
    <property type="entry name" value="Translin"/>
    <property type="match status" value="1"/>
</dbReference>
<evidence type="ECO:0000256" key="3">
    <source>
        <dbReference type="ARBA" id="ARBA00005902"/>
    </source>
</evidence>
<evidence type="ECO:0000313" key="14">
    <source>
        <dbReference type="EMBL" id="KAK3891768.1"/>
    </source>
</evidence>
<dbReference type="Proteomes" id="UP001286313">
    <property type="component" value="Unassembled WGS sequence"/>
</dbReference>
<proteinExistence type="inferred from homology"/>
<feature type="region of interest" description="Disordered" evidence="13">
    <location>
        <begin position="271"/>
        <end position="290"/>
    </location>
</feature>
<evidence type="ECO:0000256" key="4">
    <source>
        <dbReference type="ARBA" id="ARBA00011685"/>
    </source>
</evidence>
<dbReference type="EMBL" id="JAWQEG010000305">
    <property type="protein sequence ID" value="KAK3891768.1"/>
    <property type="molecule type" value="Genomic_DNA"/>
</dbReference>
<dbReference type="InterPro" id="IPR036081">
    <property type="entry name" value="Translin_sf"/>
</dbReference>
<evidence type="ECO:0000256" key="13">
    <source>
        <dbReference type="SAM" id="MobiDB-lite"/>
    </source>
</evidence>
<evidence type="ECO:0000256" key="2">
    <source>
        <dbReference type="ARBA" id="ARBA00004496"/>
    </source>
</evidence>
<dbReference type="GO" id="GO:0005634">
    <property type="term" value="C:nucleus"/>
    <property type="evidence" value="ECO:0007669"/>
    <property type="project" value="UniProtKB-SubCell"/>
</dbReference>
<evidence type="ECO:0000256" key="9">
    <source>
        <dbReference type="ARBA" id="ARBA00023242"/>
    </source>
</evidence>
<evidence type="ECO:0000256" key="12">
    <source>
        <dbReference type="ARBA" id="ARBA00030513"/>
    </source>
</evidence>
<dbReference type="InterPro" id="IPR033956">
    <property type="entry name" value="Translin"/>
</dbReference>
<evidence type="ECO:0000256" key="1">
    <source>
        <dbReference type="ARBA" id="ARBA00004123"/>
    </source>
</evidence>
<dbReference type="Pfam" id="PF01997">
    <property type="entry name" value="Translin"/>
    <property type="match status" value="1"/>
</dbReference>
<dbReference type="GO" id="GO:0016070">
    <property type="term" value="P:RNA metabolic process"/>
    <property type="evidence" value="ECO:0007669"/>
    <property type="project" value="InterPro"/>
</dbReference>
<reference evidence="14" key="1">
    <citation type="submission" date="2023-10" db="EMBL/GenBank/DDBJ databases">
        <title>Genome assemblies of two species of porcelain crab, Petrolisthes cinctipes and Petrolisthes manimaculis (Anomura: Porcellanidae).</title>
        <authorList>
            <person name="Angst P."/>
        </authorList>
    </citation>
    <scope>NUCLEOTIDE SEQUENCE</scope>
    <source>
        <strain evidence="14">PB745_01</strain>
        <tissue evidence="14">Gill</tissue>
    </source>
</reference>
<dbReference type="PANTHER" id="PTHR10741">
    <property type="entry name" value="TRANSLIN AND TRANSLIN ASSOCIATED PROTEIN X"/>
    <property type="match status" value="1"/>
</dbReference>
<organism evidence="14 15">
    <name type="scientific">Petrolisthes cinctipes</name>
    <name type="common">Flat porcelain crab</name>
    <dbReference type="NCBI Taxonomy" id="88211"/>
    <lineage>
        <taxon>Eukaryota</taxon>
        <taxon>Metazoa</taxon>
        <taxon>Ecdysozoa</taxon>
        <taxon>Arthropoda</taxon>
        <taxon>Crustacea</taxon>
        <taxon>Multicrustacea</taxon>
        <taxon>Malacostraca</taxon>
        <taxon>Eumalacostraca</taxon>
        <taxon>Eucarida</taxon>
        <taxon>Decapoda</taxon>
        <taxon>Pleocyemata</taxon>
        <taxon>Anomura</taxon>
        <taxon>Galatheoidea</taxon>
        <taxon>Porcellanidae</taxon>
        <taxon>Petrolisthes</taxon>
    </lineage>
</organism>
<evidence type="ECO:0000256" key="8">
    <source>
        <dbReference type="ARBA" id="ARBA00023125"/>
    </source>
</evidence>
<evidence type="ECO:0000256" key="11">
    <source>
        <dbReference type="ARBA" id="ARBA00025410"/>
    </source>
</evidence>
<gene>
    <name evidence="14" type="ORF">Pcinc_004348</name>
</gene>
<comment type="caution">
    <text evidence="14">The sequence shown here is derived from an EMBL/GenBank/DDBJ whole genome shotgun (WGS) entry which is preliminary data.</text>
</comment>
<dbReference type="GO" id="GO:0003697">
    <property type="term" value="F:single-stranded DNA binding"/>
    <property type="evidence" value="ECO:0007669"/>
    <property type="project" value="InterPro"/>
</dbReference>
<dbReference type="InterPro" id="IPR002848">
    <property type="entry name" value="Translin_fam"/>
</dbReference>
<dbReference type="Gene3D" id="1.20.58.190">
    <property type="entry name" value="Translin, domain 1"/>
    <property type="match status" value="1"/>
</dbReference>